<organism evidence="1 2">
    <name type="scientific">Ureibacillus chungkukjangi</name>
    <dbReference type="NCBI Taxonomy" id="1202712"/>
    <lineage>
        <taxon>Bacteria</taxon>
        <taxon>Bacillati</taxon>
        <taxon>Bacillota</taxon>
        <taxon>Bacilli</taxon>
        <taxon>Bacillales</taxon>
        <taxon>Caryophanaceae</taxon>
        <taxon>Ureibacillus</taxon>
    </lineage>
</organism>
<dbReference type="EMBL" id="QJTJ01000008">
    <property type="protein sequence ID" value="PYF06688.1"/>
    <property type="molecule type" value="Genomic_DNA"/>
</dbReference>
<evidence type="ECO:0000313" key="2">
    <source>
        <dbReference type="Proteomes" id="UP000247416"/>
    </source>
</evidence>
<dbReference type="SUPFAM" id="SSF46955">
    <property type="entry name" value="Putative DNA-binding domain"/>
    <property type="match status" value="1"/>
</dbReference>
<comment type="caution">
    <text evidence="1">The sequence shown here is derived from an EMBL/GenBank/DDBJ whole genome shotgun (WGS) entry which is preliminary data.</text>
</comment>
<sequence>MSDIAVVSDTSTGEDLIYNTVAVSKIVGVQERTLRNYCRLMQKHHYDFQKNKNGHFIYYKKDIEMIKKVVDLKNSSSLTIKQAISEILGTTPDELKDSLQKKFTEMHDINNLLEEFSVFKNEQMEFNKKLLEQLIQQEQTFKTSIEERDKKLMFAMKESMETRRQLAVATAEVEAVKERERKKKRWWQFWK</sequence>
<evidence type="ECO:0000313" key="1">
    <source>
        <dbReference type="EMBL" id="PYF06688.1"/>
    </source>
</evidence>
<dbReference type="OrthoDB" id="2456581at2"/>
<dbReference type="Proteomes" id="UP000247416">
    <property type="component" value="Unassembled WGS sequence"/>
</dbReference>
<dbReference type="RefSeq" id="WP_107934683.1">
    <property type="nucleotide sequence ID" value="NZ_CP085009.1"/>
</dbReference>
<dbReference type="Gene3D" id="1.10.1660.10">
    <property type="match status" value="1"/>
</dbReference>
<reference evidence="1 2" key="1">
    <citation type="submission" date="2018-06" db="EMBL/GenBank/DDBJ databases">
        <title>Genomic Encyclopedia of Archaeal and Bacterial Type Strains, Phase II (KMG-II): from individual species to whole genera.</title>
        <authorList>
            <person name="Goeker M."/>
        </authorList>
    </citation>
    <scope>NUCLEOTIDE SEQUENCE [LARGE SCALE GENOMIC DNA]</scope>
    <source>
        <strain evidence="1 2">KACC 16626</strain>
    </source>
</reference>
<accession>A0A318TUK1</accession>
<keyword evidence="2" id="KW-1185">Reference proteome</keyword>
<gene>
    <name evidence="1" type="ORF">BJ095_108109</name>
</gene>
<dbReference type="InterPro" id="IPR009061">
    <property type="entry name" value="DNA-bd_dom_put_sf"/>
</dbReference>
<proteinExistence type="predicted"/>
<protein>
    <submittedName>
        <fullName evidence="1">MerR-like DNA binding protein</fullName>
    </submittedName>
</protein>
<name>A0A318TUK1_9BACL</name>
<dbReference type="AlphaFoldDB" id="A0A318TUK1"/>